<feature type="chain" id="PRO_5007593729" evidence="4">
    <location>
        <begin position="22"/>
        <end position="1117"/>
    </location>
</feature>
<feature type="region of interest" description="Disordered" evidence="3">
    <location>
        <begin position="737"/>
        <end position="768"/>
    </location>
</feature>
<feature type="region of interest" description="Disordered" evidence="3">
    <location>
        <begin position="685"/>
        <end position="706"/>
    </location>
</feature>
<dbReference type="AlphaFoldDB" id="A0A152A7X9"/>
<feature type="compositionally biased region" description="Polar residues" evidence="3">
    <location>
        <begin position="755"/>
        <end position="768"/>
    </location>
</feature>
<name>A0A152A7X9_TIELA</name>
<dbReference type="OrthoDB" id="10261598at2759"/>
<feature type="signal peptide" evidence="4">
    <location>
        <begin position="1"/>
        <end position="21"/>
    </location>
</feature>
<dbReference type="Gene3D" id="2.120.10.80">
    <property type="entry name" value="Kelch-type beta propeller"/>
    <property type="match status" value="1"/>
</dbReference>
<comment type="similarity">
    <text evidence="1">Belongs to the DNase II family.</text>
</comment>
<dbReference type="STRING" id="361077.A0A152A7X9"/>
<organism evidence="5 6">
    <name type="scientific">Tieghemostelium lacteum</name>
    <name type="common">Slime mold</name>
    <name type="synonym">Dictyostelium lacteum</name>
    <dbReference type="NCBI Taxonomy" id="361077"/>
    <lineage>
        <taxon>Eukaryota</taxon>
        <taxon>Amoebozoa</taxon>
        <taxon>Evosea</taxon>
        <taxon>Eumycetozoa</taxon>
        <taxon>Dictyostelia</taxon>
        <taxon>Dictyosteliales</taxon>
        <taxon>Raperosteliaceae</taxon>
        <taxon>Tieghemostelium</taxon>
    </lineage>
</organism>
<dbReference type="Proteomes" id="UP000076078">
    <property type="component" value="Unassembled WGS sequence"/>
</dbReference>
<evidence type="ECO:0000256" key="1">
    <source>
        <dbReference type="ARBA" id="ARBA00007527"/>
    </source>
</evidence>
<dbReference type="InParanoid" id="A0A152A7X9"/>
<keyword evidence="6" id="KW-1185">Reference proteome</keyword>
<evidence type="ECO:0000256" key="3">
    <source>
        <dbReference type="SAM" id="MobiDB-lite"/>
    </source>
</evidence>
<reference evidence="5 6" key="1">
    <citation type="submission" date="2015-12" db="EMBL/GenBank/DDBJ databases">
        <title>Dictyostelia acquired genes for synthesis and detection of signals that induce cell-type specialization by lateral gene transfer from prokaryotes.</title>
        <authorList>
            <person name="Gloeckner G."/>
            <person name="Schaap P."/>
        </authorList>
    </citation>
    <scope>NUCLEOTIDE SEQUENCE [LARGE SCALE GENOMIC DNA]</scope>
    <source>
        <strain evidence="5 6">TK</strain>
    </source>
</reference>
<sequence>MKKILLIFVLLLLFNINIILSADNVKCIRDKILFNDDVEIDWFFILKVRGFSDVYLYFDSEMEKKEQPFQTGYYLRSSKSAMGATFKQFTDPTKNKNRYYVGYNDHTYAFTTRKNTNDFDQFFTRQTHGVLYSYGAHEKGFVGWDLEDSPVSGEKGNGVFIQHSLPYFPFPDGASAEENEKKTGKAFNGPVEEEFSKKGTTDIEKVFALTYYGWKSGQEFYGPNLINYIPKYIGFFSETTDPKYQRMSGRTNEKDYINLIQHVYPQFSSSDGFNPFNEIFLPSRKPTQHIFCSNIKTSGKIKILLKLLAKMTTKGLYTFLNNLPETDKTFEEALKPEPTTSEEWNGKLSDTNFFMKVNTNQSQDIWTDVMKQCDASATQPCLEIFDKSRGVQQVKEEVYISTWSSSNIKKAVTDRGIFIPLMQTELKIGKYTQLVQWQGVTTSEHSKIAFKKTIAKGNRSKWNVCVSGGNLYSRPDNIMASLVMCFDAPNLNKALIKLVDPTGTLNNEIYKPFQNERIPDNLSADEIKADEQKNQLDNLAYDGDTSSKNINQGMSIAFFSKSKFIKSDRIGLELVRISDVLLVDPEFIGNEEYNKLKYQYFVSTAINIESSSNPDLMAVNEISAKYPTEEQLRSFTLTVQALIKWVEFNGEANLKLNLQNYFKNRMEALKNNAIQQQINTISKSISPHSVHSKLTSSPRMPPSPIRVFKPEELKGMVKGRGGGVDMAIQWAAMASPTKAADLNRNQKGKPKQRSRLNPGSTSAGNMPNNVAKVLFPPIVPPDKHQGIIDAYCSNCKLDICSECKDDKHKSHIKEVKQETEDLQLNSHQYVYIVNKAFGVKKIDLKNSTVTWILKNRQSETKLGPSELCFKDHYRHQNSVVNSKIFFFTEYALHILDTSVDETTREWVYHTYDHKDFPAMRSRSSIYDGRKYFYFFGGYIYEKSSTIKEVVRFNTKSLKLKKIGTIPSSSSYLAPTRCGNLIYLIDTSSLKIYRFDTITHKSDVLVKNFNVEKGITGCFVHHLQTMYLFTYDGGFYKMDLNTDKSPVPLINPFYERPSSHPLNAYYQQLDHSIYLLAEGENCILKYDINQSKWSRLLDQDNNSEFYFSVYGYATFSNQ</sequence>
<evidence type="ECO:0000256" key="4">
    <source>
        <dbReference type="SAM" id="SignalP"/>
    </source>
</evidence>
<evidence type="ECO:0000313" key="6">
    <source>
        <dbReference type="Proteomes" id="UP000076078"/>
    </source>
</evidence>
<dbReference type="InterPro" id="IPR015915">
    <property type="entry name" value="Kelch-typ_b-propeller"/>
</dbReference>
<dbReference type="GO" id="GO:0004531">
    <property type="term" value="F:deoxyribonuclease II activity"/>
    <property type="evidence" value="ECO:0007669"/>
    <property type="project" value="InterPro"/>
</dbReference>
<dbReference type="SUPFAM" id="SSF117281">
    <property type="entry name" value="Kelch motif"/>
    <property type="match status" value="1"/>
</dbReference>
<dbReference type="EMBL" id="LODT01000004">
    <property type="protein sequence ID" value="KYR02326.1"/>
    <property type="molecule type" value="Genomic_DNA"/>
</dbReference>
<accession>A0A152A7X9</accession>
<feature type="compositionally biased region" description="Polar residues" evidence="3">
    <location>
        <begin position="685"/>
        <end position="698"/>
    </location>
</feature>
<evidence type="ECO:0000313" key="5">
    <source>
        <dbReference type="EMBL" id="KYR02326.1"/>
    </source>
</evidence>
<protein>
    <submittedName>
        <fullName evidence="5">Uncharacterized protein</fullName>
    </submittedName>
</protein>
<keyword evidence="2" id="KW-0378">Hydrolase</keyword>
<evidence type="ECO:0000256" key="2">
    <source>
        <dbReference type="ARBA" id="ARBA00022801"/>
    </source>
</evidence>
<comment type="caution">
    <text evidence="5">The sequence shown here is derived from an EMBL/GenBank/DDBJ whole genome shotgun (WGS) entry which is preliminary data.</text>
</comment>
<gene>
    <name evidence="5" type="ORF">DLAC_01157</name>
</gene>
<dbReference type="PANTHER" id="PTHR10858:SF23">
    <property type="entry name" value="DEOXYRIBONUCLEASE II"/>
    <property type="match status" value="1"/>
</dbReference>
<dbReference type="SUPFAM" id="SSF57845">
    <property type="entry name" value="B-box zinc-binding domain"/>
    <property type="match status" value="1"/>
</dbReference>
<dbReference type="PANTHER" id="PTHR10858">
    <property type="entry name" value="DEOXYRIBONUCLEASE II"/>
    <property type="match status" value="1"/>
</dbReference>
<proteinExistence type="inferred from homology"/>
<keyword evidence="4" id="KW-0732">Signal</keyword>
<dbReference type="InterPro" id="IPR004947">
    <property type="entry name" value="DNase_II"/>
</dbReference>